<sequence length="205" mass="21536">MENIRGVATLYPETIHVITQADSGIETIQDLDGATINTGDAGSGTQVNALQILETAGIEEGDFTEQNTDFDTATDQIRDGDIDAAFVVGGWPVGSVENLATSAGISLVEISGETRENVMNDAEWFAEDSIPADTYNGISEAVETVSMQAMIATHDGVDEAVVEAVTTAIFDNADAIDQKSEFITVDSAQDGMPIDLHPGAAAYFG</sequence>
<dbReference type="Gene3D" id="3.40.190.10">
    <property type="entry name" value="Periplasmic binding protein-like II"/>
    <property type="match status" value="2"/>
</dbReference>
<dbReference type="Proteomes" id="UP000324021">
    <property type="component" value="Unassembled WGS sequence"/>
</dbReference>
<organism evidence="1 2">
    <name type="scientific">Natrinema hispanicum</name>
    <dbReference type="NCBI Taxonomy" id="392421"/>
    <lineage>
        <taxon>Archaea</taxon>
        <taxon>Methanobacteriati</taxon>
        <taxon>Methanobacteriota</taxon>
        <taxon>Stenosarchaea group</taxon>
        <taxon>Halobacteria</taxon>
        <taxon>Halobacteriales</taxon>
        <taxon>Natrialbaceae</taxon>
        <taxon>Natrinema</taxon>
    </lineage>
</organism>
<dbReference type="NCBIfam" id="TIGR02122">
    <property type="entry name" value="TRAP_TAXI"/>
    <property type="match status" value="1"/>
</dbReference>
<reference evidence="1 2" key="1">
    <citation type="submission" date="2016-10" db="EMBL/GenBank/DDBJ databases">
        <authorList>
            <person name="Varghese N."/>
            <person name="Submissions S."/>
        </authorList>
    </citation>
    <scope>NUCLEOTIDE SEQUENCE [LARGE SCALE GENOMIC DNA]</scope>
    <source>
        <strain evidence="1 2">CDM_1</strain>
    </source>
</reference>
<evidence type="ECO:0000313" key="1">
    <source>
        <dbReference type="EMBL" id="SDD07186.1"/>
    </source>
</evidence>
<evidence type="ECO:0000313" key="2">
    <source>
        <dbReference type="Proteomes" id="UP000324021"/>
    </source>
</evidence>
<protein>
    <recommendedName>
        <fullName evidence="3">TRAP transporter solute receptor, TAXI family</fullName>
    </recommendedName>
</protein>
<dbReference type="EMBL" id="FMZP01000012">
    <property type="protein sequence ID" value="SDD07186.1"/>
    <property type="molecule type" value="Genomic_DNA"/>
</dbReference>
<evidence type="ECO:0008006" key="3">
    <source>
        <dbReference type="Google" id="ProtNLM"/>
    </source>
</evidence>
<proteinExistence type="predicted"/>
<gene>
    <name evidence="1" type="ORF">SAMN05192552_10122</name>
</gene>
<name>A0A1G6RTA4_9EURY</name>
<dbReference type="InterPro" id="IPR011852">
    <property type="entry name" value="TRAP_TAXI"/>
</dbReference>
<dbReference type="SUPFAM" id="SSF53850">
    <property type="entry name" value="Periplasmic binding protein-like II"/>
    <property type="match status" value="1"/>
</dbReference>
<accession>A0A1G6RTA4</accession>
<dbReference type="Pfam" id="PF16868">
    <property type="entry name" value="NMT1_3"/>
    <property type="match status" value="1"/>
</dbReference>
<dbReference type="PANTHER" id="PTHR42941:SF1">
    <property type="entry name" value="SLL1037 PROTEIN"/>
    <property type="match status" value="1"/>
</dbReference>
<dbReference type="AlphaFoldDB" id="A0A1G6RTA4"/>
<dbReference type="PANTHER" id="PTHR42941">
    <property type="entry name" value="SLL1037 PROTEIN"/>
    <property type="match status" value="1"/>
</dbReference>